<accession>A0AAV6XKF8</accession>
<feature type="region of interest" description="Disordered" evidence="1">
    <location>
        <begin position="1"/>
        <end position="35"/>
    </location>
</feature>
<proteinExistence type="predicted"/>
<comment type="caution">
    <text evidence="2">The sequence shown here is derived from an EMBL/GenBank/DDBJ whole genome shotgun (WGS) entry which is preliminary data.</text>
</comment>
<feature type="region of interest" description="Disordered" evidence="1">
    <location>
        <begin position="154"/>
        <end position="188"/>
    </location>
</feature>
<evidence type="ECO:0000313" key="3">
    <source>
        <dbReference type="Proteomes" id="UP000826271"/>
    </source>
</evidence>
<organism evidence="2 3">
    <name type="scientific">Buddleja alternifolia</name>
    <dbReference type="NCBI Taxonomy" id="168488"/>
    <lineage>
        <taxon>Eukaryota</taxon>
        <taxon>Viridiplantae</taxon>
        <taxon>Streptophyta</taxon>
        <taxon>Embryophyta</taxon>
        <taxon>Tracheophyta</taxon>
        <taxon>Spermatophyta</taxon>
        <taxon>Magnoliopsida</taxon>
        <taxon>eudicotyledons</taxon>
        <taxon>Gunneridae</taxon>
        <taxon>Pentapetalae</taxon>
        <taxon>asterids</taxon>
        <taxon>lamiids</taxon>
        <taxon>Lamiales</taxon>
        <taxon>Scrophulariaceae</taxon>
        <taxon>Buddlejeae</taxon>
        <taxon>Buddleja</taxon>
    </lineage>
</organism>
<dbReference type="EMBL" id="WHWC01000005">
    <property type="protein sequence ID" value="KAG8382813.1"/>
    <property type="molecule type" value="Genomic_DNA"/>
</dbReference>
<dbReference type="AlphaFoldDB" id="A0AAV6XKF8"/>
<keyword evidence="3" id="KW-1185">Reference proteome</keyword>
<evidence type="ECO:0000313" key="2">
    <source>
        <dbReference type="EMBL" id="KAG8382813.1"/>
    </source>
</evidence>
<reference evidence="2" key="1">
    <citation type="submission" date="2019-10" db="EMBL/GenBank/DDBJ databases">
        <authorList>
            <person name="Zhang R."/>
            <person name="Pan Y."/>
            <person name="Wang J."/>
            <person name="Ma R."/>
            <person name="Yu S."/>
        </authorList>
    </citation>
    <scope>NUCLEOTIDE SEQUENCE</scope>
    <source>
        <strain evidence="2">LA-IB0</strain>
        <tissue evidence="2">Leaf</tissue>
    </source>
</reference>
<dbReference type="Proteomes" id="UP000826271">
    <property type="component" value="Unassembled WGS sequence"/>
</dbReference>
<sequence>MSGKSGNGGSAGGANVGGGKGGGSAPSGGGNSGGVMKAPGGGGAYISRPEVLMMKASPRTGETYAVSKGPDTYCTTDGQTYPWMDDNISAMYTSNTNSGNQTKSWNQNGHGTNNNNNHVWNSVNKRSLWCEYCHTTGHIQAKCFRLHGFPPNYKQKGKKNGDSGVFQRYQGQNGSHNGSYSNAVTNNT</sequence>
<protein>
    <submittedName>
        <fullName evidence="2">Uncharacterized protein</fullName>
    </submittedName>
</protein>
<feature type="compositionally biased region" description="Polar residues" evidence="1">
    <location>
        <begin position="169"/>
        <end position="188"/>
    </location>
</feature>
<name>A0AAV6XKF8_9LAMI</name>
<evidence type="ECO:0000256" key="1">
    <source>
        <dbReference type="SAM" id="MobiDB-lite"/>
    </source>
</evidence>
<gene>
    <name evidence="2" type="ORF">BUALT_Bualt05G0116700</name>
</gene>